<dbReference type="InterPro" id="IPR029063">
    <property type="entry name" value="SAM-dependent_MTases_sf"/>
</dbReference>
<comment type="similarity">
    <text evidence="5">Belongs to the protein N5-glutamine methyltransferase family. PrmC subfamily.</text>
</comment>
<organism evidence="8 9">
    <name type="scientific">candidate division WOR-1 bacterium RIFOXYC12_FULL_54_18</name>
    <dbReference type="NCBI Taxonomy" id="1802584"/>
    <lineage>
        <taxon>Bacteria</taxon>
        <taxon>Bacillati</taxon>
        <taxon>Saganbacteria</taxon>
    </lineage>
</organism>
<feature type="binding site" evidence="5">
    <location>
        <position position="188"/>
    </location>
    <ligand>
        <name>S-adenosyl-L-methionine</name>
        <dbReference type="ChEBI" id="CHEBI:59789"/>
    </ligand>
</feature>
<dbReference type="NCBIfam" id="TIGR03534">
    <property type="entry name" value="RF_mod_PrmC"/>
    <property type="match status" value="1"/>
</dbReference>
<dbReference type="InterPro" id="IPR050320">
    <property type="entry name" value="N5-glutamine_MTase"/>
</dbReference>
<dbReference type="Gene3D" id="3.40.50.150">
    <property type="entry name" value="Vaccinia Virus protein VP39"/>
    <property type="match status" value="1"/>
</dbReference>
<evidence type="ECO:0000313" key="8">
    <source>
        <dbReference type="EMBL" id="OGC28814.1"/>
    </source>
</evidence>
<dbReference type="Proteomes" id="UP000178602">
    <property type="component" value="Unassembled WGS sequence"/>
</dbReference>
<feature type="binding site" evidence="5">
    <location>
        <position position="147"/>
    </location>
    <ligand>
        <name>S-adenosyl-L-methionine</name>
        <dbReference type="ChEBI" id="CHEBI:59789"/>
    </ligand>
</feature>
<dbReference type="NCBIfam" id="TIGR00536">
    <property type="entry name" value="hemK_fam"/>
    <property type="match status" value="1"/>
</dbReference>
<protein>
    <recommendedName>
        <fullName evidence="5">Release factor glutamine methyltransferase</fullName>
        <shortName evidence="5">RF MTase</shortName>
        <ecNumber evidence="5">2.1.1.297</ecNumber>
    </recommendedName>
    <alternativeName>
        <fullName evidence="5">N5-glutamine methyltransferase PrmC</fullName>
    </alternativeName>
    <alternativeName>
        <fullName evidence="5">Protein-(glutamine-N5) MTase PrmC</fullName>
    </alternativeName>
    <alternativeName>
        <fullName evidence="5">Protein-glutamine N-methyltransferase PrmC</fullName>
    </alternativeName>
</protein>
<evidence type="ECO:0000313" key="9">
    <source>
        <dbReference type="Proteomes" id="UP000178602"/>
    </source>
</evidence>
<dbReference type="HAMAP" id="MF_02126">
    <property type="entry name" value="RF_methyltr_PrmC"/>
    <property type="match status" value="1"/>
</dbReference>
<gene>
    <name evidence="5" type="primary">prmC</name>
    <name evidence="8" type="ORF">A3K49_07715</name>
</gene>
<keyword evidence="1 5" id="KW-0489">Methyltransferase</keyword>
<name>A0A1F4T7Y1_UNCSA</name>
<dbReference type="PROSITE" id="PS00092">
    <property type="entry name" value="N6_MTASE"/>
    <property type="match status" value="1"/>
</dbReference>
<sequence length="288" mass="31279">MTIAEALAWGITQLSSFEDPRLETEVLLTNNLQLPTTKLISQGDQVIQEKLLANFKSSIARRLAHEPTAYIVGYQPFMGIDIKVDRRVLIPRPETELLVEKIISNPKFTNHLIPYSPIIVADVGTGSGCIAITLAKELPTARVTAIDLSPSALELAKENAAAHNAQITFLEGDLLAPLKEKVDLIVSNPPYIPTADLTGLEPEVKDWEPISALDGGADGLAYIRRLIKDAPAHLNPGGKLMFEFGFGQSAAIRQFFSINPNYTDIIIINDYAGIPRICSATALGNNIA</sequence>
<feature type="binding site" evidence="5">
    <location>
        <begin position="124"/>
        <end position="128"/>
    </location>
    <ligand>
        <name>S-adenosyl-L-methionine</name>
        <dbReference type="ChEBI" id="CHEBI:59789"/>
    </ligand>
</feature>
<keyword evidence="2 5" id="KW-0808">Transferase</keyword>
<comment type="caution">
    <text evidence="5">Lacks conserved residue(s) required for the propagation of feature annotation.</text>
</comment>
<evidence type="ECO:0000259" key="6">
    <source>
        <dbReference type="Pfam" id="PF05175"/>
    </source>
</evidence>
<evidence type="ECO:0000256" key="2">
    <source>
        <dbReference type="ARBA" id="ARBA00022679"/>
    </source>
</evidence>
<feature type="domain" description="Release factor glutamine methyltransferase N-terminal" evidence="7">
    <location>
        <begin position="5"/>
        <end position="73"/>
    </location>
</feature>
<dbReference type="InterPro" id="IPR040758">
    <property type="entry name" value="PrmC_N"/>
</dbReference>
<dbReference type="Gene3D" id="1.10.8.10">
    <property type="entry name" value="DNA helicase RuvA subunit, C-terminal domain"/>
    <property type="match status" value="1"/>
</dbReference>
<evidence type="ECO:0000256" key="3">
    <source>
        <dbReference type="ARBA" id="ARBA00022691"/>
    </source>
</evidence>
<reference evidence="8 9" key="1">
    <citation type="journal article" date="2016" name="Nat. Commun.">
        <title>Thousands of microbial genomes shed light on interconnected biogeochemical processes in an aquifer system.</title>
        <authorList>
            <person name="Anantharaman K."/>
            <person name="Brown C.T."/>
            <person name="Hug L.A."/>
            <person name="Sharon I."/>
            <person name="Castelle C.J."/>
            <person name="Probst A.J."/>
            <person name="Thomas B.C."/>
            <person name="Singh A."/>
            <person name="Wilkins M.J."/>
            <person name="Karaoz U."/>
            <person name="Brodie E.L."/>
            <person name="Williams K.H."/>
            <person name="Hubbard S.S."/>
            <person name="Banfield J.F."/>
        </authorList>
    </citation>
    <scope>NUCLEOTIDE SEQUENCE [LARGE SCALE GENOMIC DNA]</scope>
</reference>
<feature type="binding site" evidence="5">
    <location>
        <begin position="188"/>
        <end position="191"/>
    </location>
    <ligand>
        <name>substrate</name>
    </ligand>
</feature>
<evidence type="ECO:0000256" key="5">
    <source>
        <dbReference type="HAMAP-Rule" id="MF_02126"/>
    </source>
</evidence>
<accession>A0A1F4T7Y1</accession>
<keyword evidence="3 5" id="KW-0949">S-adenosyl-L-methionine</keyword>
<dbReference type="InterPro" id="IPR019874">
    <property type="entry name" value="RF_methyltr_PrmC"/>
</dbReference>
<dbReference type="InterPro" id="IPR007848">
    <property type="entry name" value="Small_mtfrase_dom"/>
</dbReference>
<proteinExistence type="inferred from homology"/>
<dbReference type="Pfam" id="PF05175">
    <property type="entry name" value="MTS"/>
    <property type="match status" value="1"/>
</dbReference>
<evidence type="ECO:0000259" key="7">
    <source>
        <dbReference type="Pfam" id="PF17827"/>
    </source>
</evidence>
<dbReference type="GO" id="GO:0102559">
    <property type="term" value="F:peptide chain release factor N(5)-glutamine methyltransferase activity"/>
    <property type="evidence" value="ECO:0007669"/>
    <property type="project" value="UniProtKB-EC"/>
</dbReference>
<dbReference type="InterPro" id="IPR002052">
    <property type="entry name" value="DNA_methylase_N6_adenine_CS"/>
</dbReference>
<dbReference type="CDD" id="cd02440">
    <property type="entry name" value="AdoMet_MTases"/>
    <property type="match status" value="1"/>
</dbReference>
<dbReference type="PANTHER" id="PTHR18895:SF74">
    <property type="entry name" value="MTRF1L RELEASE FACTOR GLUTAMINE METHYLTRANSFERASE"/>
    <property type="match status" value="1"/>
</dbReference>
<dbReference type="Pfam" id="PF17827">
    <property type="entry name" value="PrmC_N"/>
    <property type="match status" value="1"/>
</dbReference>
<dbReference type="InterPro" id="IPR004556">
    <property type="entry name" value="HemK-like"/>
</dbReference>
<comment type="caution">
    <text evidence="8">The sequence shown here is derived from an EMBL/GenBank/DDBJ whole genome shotgun (WGS) entry which is preliminary data.</text>
</comment>
<dbReference type="SUPFAM" id="SSF53335">
    <property type="entry name" value="S-adenosyl-L-methionine-dependent methyltransferases"/>
    <property type="match status" value="1"/>
</dbReference>
<dbReference type="PANTHER" id="PTHR18895">
    <property type="entry name" value="HEMK METHYLTRANSFERASE"/>
    <property type="match status" value="1"/>
</dbReference>
<comment type="catalytic activity">
    <reaction evidence="4 5">
        <text>L-glutaminyl-[peptide chain release factor] + S-adenosyl-L-methionine = N(5)-methyl-L-glutaminyl-[peptide chain release factor] + S-adenosyl-L-homocysteine + H(+)</text>
        <dbReference type="Rhea" id="RHEA:42896"/>
        <dbReference type="Rhea" id="RHEA-COMP:10271"/>
        <dbReference type="Rhea" id="RHEA-COMP:10272"/>
        <dbReference type="ChEBI" id="CHEBI:15378"/>
        <dbReference type="ChEBI" id="CHEBI:30011"/>
        <dbReference type="ChEBI" id="CHEBI:57856"/>
        <dbReference type="ChEBI" id="CHEBI:59789"/>
        <dbReference type="ChEBI" id="CHEBI:61891"/>
        <dbReference type="EC" id="2.1.1.297"/>
    </reaction>
</comment>
<dbReference type="EC" id="2.1.1.297" evidence="5"/>
<dbReference type="AlphaFoldDB" id="A0A1F4T7Y1"/>
<dbReference type="GO" id="GO:0003676">
    <property type="term" value="F:nucleic acid binding"/>
    <property type="evidence" value="ECO:0007669"/>
    <property type="project" value="InterPro"/>
</dbReference>
<evidence type="ECO:0000256" key="4">
    <source>
        <dbReference type="ARBA" id="ARBA00048391"/>
    </source>
</evidence>
<evidence type="ECO:0000256" key="1">
    <source>
        <dbReference type="ARBA" id="ARBA00022603"/>
    </source>
</evidence>
<comment type="function">
    <text evidence="5">Methylates the class 1 translation termination release factors RF1/PrfA and RF2/PrfB on the glutamine residue of the universally conserved GGQ motif.</text>
</comment>
<dbReference type="EMBL" id="MEUG01000001">
    <property type="protein sequence ID" value="OGC28814.1"/>
    <property type="molecule type" value="Genomic_DNA"/>
</dbReference>
<dbReference type="GO" id="GO:0032259">
    <property type="term" value="P:methylation"/>
    <property type="evidence" value="ECO:0007669"/>
    <property type="project" value="UniProtKB-KW"/>
</dbReference>
<feature type="domain" description="Methyltransferase small" evidence="6">
    <location>
        <begin position="120"/>
        <end position="191"/>
    </location>
</feature>